<sequence length="98" mass="10798">MIQSIEYVLYAALIIACVCSLFFSFKSRRSLDAHTRGVSGARMNVSMGAMLISLALIQMFIFSGSTLRVVIGALFLVLGAFNIFAGLRNLTLYSRQRP</sequence>
<feature type="transmembrane region" description="Helical" evidence="1">
    <location>
        <begin position="7"/>
        <end position="25"/>
    </location>
</feature>
<evidence type="ECO:0008006" key="4">
    <source>
        <dbReference type="Google" id="ProtNLM"/>
    </source>
</evidence>
<accession>A0ABS4JLG1</accession>
<keyword evidence="1" id="KW-0472">Membrane</keyword>
<evidence type="ECO:0000256" key="1">
    <source>
        <dbReference type="SAM" id="Phobius"/>
    </source>
</evidence>
<keyword evidence="1" id="KW-1133">Transmembrane helix</keyword>
<feature type="transmembrane region" description="Helical" evidence="1">
    <location>
        <begin position="45"/>
        <end position="63"/>
    </location>
</feature>
<proteinExistence type="predicted"/>
<keyword evidence="3" id="KW-1185">Reference proteome</keyword>
<protein>
    <recommendedName>
        <fullName evidence="4">YtpI-like protein</fullName>
    </recommendedName>
</protein>
<dbReference type="Proteomes" id="UP001519288">
    <property type="component" value="Unassembled WGS sequence"/>
</dbReference>
<evidence type="ECO:0000313" key="3">
    <source>
        <dbReference type="Proteomes" id="UP001519288"/>
    </source>
</evidence>
<name>A0ABS4JLG1_9BACL</name>
<comment type="caution">
    <text evidence="2">The sequence shown here is derived from an EMBL/GenBank/DDBJ whole genome shotgun (WGS) entry which is preliminary data.</text>
</comment>
<evidence type="ECO:0000313" key="2">
    <source>
        <dbReference type="EMBL" id="MBP2002543.1"/>
    </source>
</evidence>
<dbReference type="InterPro" id="IPR025618">
    <property type="entry name" value="YtpI"/>
</dbReference>
<organism evidence="2 3">
    <name type="scientific">Paenibacillus shirakamiensis</name>
    <dbReference type="NCBI Taxonomy" id="1265935"/>
    <lineage>
        <taxon>Bacteria</taxon>
        <taxon>Bacillati</taxon>
        <taxon>Bacillota</taxon>
        <taxon>Bacilli</taxon>
        <taxon>Bacillales</taxon>
        <taxon>Paenibacillaceae</taxon>
        <taxon>Paenibacillus</taxon>
    </lineage>
</organism>
<feature type="transmembrane region" description="Helical" evidence="1">
    <location>
        <begin position="69"/>
        <end position="87"/>
    </location>
</feature>
<reference evidence="2 3" key="1">
    <citation type="submission" date="2021-03" db="EMBL/GenBank/DDBJ databases">
        <title>Genomic Encyclopedia of Type Strains, Phase IV (KMG-IV): sequencing the most valuable type-strain genomes for metagenomic binning, comparative biology and taxonomic classification.</title>
        <authorList>
            <person name="Goeker M."/>
        </authorList>
    </citation>
    <scope>NUCLEOTIDE SEQUENCE [LARGE SCALE GENOMIC DNA]</scope>
    <source>
        <strain evidence="2 3">DSM 26806</strain>
    </source>
</reference>
<gene>
    <name evidence="2" type="ORF">J2Z69_003629</name>
</gene>
<dbReference type="RefSeq" id="WP_209865780.1">
    <property type="nucleotide sequence ID" value="NZ_JAGGLD010000009.1"/>
</dbReference>
<keyword evidence="1" id="KW-0812">Transmembrane</keyword>
<dbReference type="EMBL" id="JAGGLD010000009">
    <property type="protein sequence ID" value="MBP2002543.1"/>
    <property type="molecule type" value="Genomic_DNA"/>
</dbReference>
<dbReference type="Pfam" id="PF14007">
    <property type="entry name" value="YtpI"/>
    <property type="match status" value="1"/>
</dbReference>